<dbReference type="Pfam" id="PF01344">
    <property type="entry name" value="Kelch_1"/>
    <property type="match status" value="1"/>
</dbReference>
<evidence type="ECO:0000313" key="3">
    <source>
        <dbReference type="Proteomes" id="UP000237000"/>
    </source>
</evidence>
<dbReference type="Proteomes" id="UP000237000">
    <property type="component" value="Unassembled WGS sequence"/>
</dbReference>
<dbReference type="STRING" id="63057.A0A2P5E8W1"/>
<feature type="compositionally biased region" description="Polar residues" evidence="1">
    <location>
        <begin position="1"/>
        <end position="12"/>
    </location>
</feature>
<dbReference type="InterPro" id="IPR006652">
    <property type="entry name" value="Kelch_1"/>
</dbReference>
<dbReference type="Gene3D" id="2.120.10.80">
    <property type="entry name" value="Kelch-type beta propeller"/>
    <property type="match status" value="1"/>
</dbReference>
<dbReference type="OrthoDB" id="45365at2759"/>
<gene>
    <name evidence="2" type="ORF">TorRG33x02_222890</name>
</gene>
<dbReference type="SUPFAM" id="SSF117281">
    <property type="entry name" value="Kelch motif"/>
    <property type="match status" value="1"/>
</dbReference>
<comment type="caution">
    <text evidence="2">The sequence shown here is derived from an EMBL/GenBank/DDBJ whole genome shotgun (WGS) entry which is preliminary data.</text>
</comment>
<name>A0A2P5E8W1_TREOI</name>
<feature type="region of interest" description="Disordered" evidence="1">
    <location>
        <begin position="1"/>
        <end position="30"/>
    </location>
</feature>
<dbReference type="InterPro" id="IPR015915">
    <property type="entry name" value="Kelch-typ_b-propeller"/>
</dbReference>
<reference evidence="3" key="1">
    <citation type="submission" date="2016-06" db="EMBL/GenBank/DDBJ databases">
        <title>Parallel loss of symbiosis genes in relatives of nitrogen-fixing non-legume Parasponia.</title>
        <authorList>
            <person name="Van Velzen R."/>
            <person name="Holmer R."/>
            <person name="Bu F."/>
            <person name="Rutten L."/>
            <person name="Van Zeijl A."/>
            <person name="Liu W."/>
            <person name="Santuari L."/>
            <person name="Cao Q."/>
            <person name="Sharma T."/>
            <person name="Shen D."/>
            <person name="Roswanjaya Y."/>
            <person name="Wardhani T."/>
            <person name="Kalhor M.S."/>
            <person name="Jansen J."/>
            <person name="Van den Hoogen J."/>
            <person name="Gungor B."/>
            <person name="Hartog M."/>
            <person name="Hontelez J."/>
            <person name="Verver J."/>
            <person name="Yang W.-C."/>
            <person name="Schijlen E."/>
            <person name="Repin R."/>
            <person name="Schilthuizen M."/>
            <person name="Schranz E."/>
            <person name="Heidstra R."/>
            <person name="Miyata K."/>
            <person name="Fedorova E."/>
            <person name="Kohlen W."/>
            <person name="Bisseling T."/>
            <person name="Smit S."/>
            <person name="Geurts R."/>
        </authorList>
    </citation>
    <scope>NUCLEOTIDE SEQUENCE [LARGE SCALE GENOMIC DNA]</scope>
    <source>
        <strain evidence="3">cv. RG33-2</strain>
    </source>
</reference>
<organism evidence="2 3">
    <name type="scientific">Trema orientale</name>
    <name type="common">Charcoal tree</name>
    <name type="synonym">Celtis orientalis</name>
    <dbReference type="NCBI Taxonomy" id="63057"/>
    <lineage>
        <taxon>Eukaryota</taxon>
        <taxon>Viridiplantae</taxon>
        <taxon>Streptophyta</taxon>
        <taxon>Embryophyta</taxon>
        <taxon>Tracheophyta</taxon>
        <taxon>Spermatophyta</taxon>
        <taxon>Magnoliopsida</taxon>
        <taxon>eudicotyledons</taxon>
        <taxon>Gunneridae</taxon>
        <taxon>Pentapetalae</taxon>
        <taxon>rosids</taxon>
        <taxon>fabids</taxon>
        <taxon>Rosales</taxon>
        <taxon>Cannabaceae</taxon>
        <taxon>Trema</taxon>
    </lineage>
</organism>
<accession>A0A2P5E8W1</accession>
<dbReference type="PANTHER" id="PTHR47365:SF2">
    <property type="entry name" value="KELCH-LIKE PROTEIN 23"/>
    <property type="match status" value="1"/>
</dbReference>
<protein>
    <submittedName>
        <fullName evidence="2">Kelch repeat type</fullName>
    </submittedName>
</protein>
<keyword evidence="3" id="KW-1185">Reference proteome</keyword>
<dbReference type="PANTHER" id="PTHR47365">
    <property type="entry name" value="PLANT PROTEIN, PUTATIVE-RELATED"/>
    <property type="match status" value="1"/>
</dbReference>
<dbReference type="EMBL" id="JXTC01000205">
    <property type="protein sequence ID" value="PON81966.1"/>
    <property type="molecule type" value="Genomic_DNA"/>
</dbReference>
<sequence length="389" mass="42636">MGSYNPYSQSPDYDNDTIMNSDQTSSSASNSDPLLGFRIYMCFYGKDPSAPKKTMSSNWIEYYEPSNNTCRRLCSIPGLIENHVLKGFTMVAVADSIFIIGGKLCRKAAANDDDDVEIFDLEVRSSVLRYNLGNNTWSKCASLRVPRFDFACAVGDDGKIYVAGGKCALGSGSGVPSAEVYDPGLDEWAPLPDMSTPRYKCVGVTWQGRIHVVGGFAGVEGSFAVKERCSADVLECDRATWNLVEGMWQLDVPPNQIVAVEDKLFSSGDCLKAWKGHIEVYDGKLGIWNEVDGSNFEPISSPVSTSDATRANWPPMRRLYLTMAPIGTYLYFLVGHRKPGEIAKSISAVHVFDTSTSGDECGWMSFEPVEEDGLKELCSHCCVGILQVT</sequence>
<feature type="compositionally biased region" description="Low complexity" evidence="1">
    <location>
        <begin position="20"/>
        <end position="30"/>
    </location>
</feature>
<dbReference type="AlphaFoldDB" id="A0A2P5E8W1"/>
<evidence type="ECO:0000313" key="2">
    <source>
        <dbReference type="EMBL" id="PON81966.1"/>
    </source>
</evidence>
<evidence type="ECO:0000256" key="1">
    <source>
        <dbReference type="SAM" id="MobiDB-lite"/>
    </source>
</evidence>
<proteinExistence type="predicted"/>
<dbReference type="InParanoid" id="A0A2P5E8W1"/>
<dbReference type="SMART" id="SM00612">
    <property type="entry name" value="Kelch"/>
    <property type="match status" value="2"/>
</dbReference>